<accession>A0A5N3P425</accession>
<organism evidence="3 4">
    <name type="scientific">Microvirga brassicacearum</name>
    <dbReference type="NCBI Taxonomy" id="2580413"/>
    <lineage>
        <taxon>Bacteria</taxon>
        <taxon>Pseudomonadati</taxon>
        <taxon>Pseudomonadota</taxon>
        <taxon>Alphaproteobacteria</taxon>
        <taxon>Hyphomicrobiales</taxon>
        <taxon>Methylobacteriaceae</taxon>
        <taxon>Microvirga</taxon>
    </lineage>
</organism>
<reference evidence="3 4" key="1">
    <citation type="journal article" date="2019" name="Microorganisms">
        <title>Genome Insights into the Novel Species Microvirga brassicacearum, a Rapeseed Endophyte with Biotechnological Potential.</title>
        <authorList>
            <person name="Jimenez-Gomez A."/>
            <person name="Saati-Santamaria Z."/>
            <person name="Igual J.M."/>
            <person name="Rivas R."/>
            <person name="Mateos P.F."/>
            <person name="Garcia-Fraile P."/>
        </authorList>
    </citation>
    <scope>NUCLEOTIDE SEQUENCE [LARGE SCALE GENOMIC DNA]</scope>
    <source>
        <strain evidence="3 4">CDVBN77</strain>
    </source>
</reference>
<dbReference type="Proteomes" id="UP000325684">
    <property type="component" value="Unassembled WGS sequence"/>
</dbReference>
<gene>
    <name evidence="3" type="ORF">FEZ63_22905</name>
</gene>
<dbReference type="InterPro" id="IPR050557">
    <property type="entry name" value="RTX_toxin/Mannuronan_C5-epim"/>
</dbReference>
<dbReference type="InterPro" id="IPR001343">
    <property type="entry name" value="Hemolysn_Ca-bd"/>
</dbReference>
<evidence type="ECO:0000256" key="2">
    <source>
        <dbReference type="ARBA" id="ARBA00022525"/>
    </source>
</evidence>
<dbReference type="SUPFAM" id="SSF51445">
    <property type="entry name" value="(Trans)glycosidases"/>
    <property type="match status" value="1"/>
</dbReference>
<keyword evidence="2" id="KW-0964">Secreted</keyword>
<evidence type="ECO:0000313" key="3">
    <source>
        <dbReference type="EMBL" id="KAB0264485.1"/>
    </source>
</evidence>
<dbReference type="AlphaFoldDB" id="A0A5N3P425"/>
<evidence type="ECO:0008006" key="5">
    <source>
        <dbReference type="Google" id="ProtNLM"/>
    </source>
</evidence>
<evidence type="ECO:0000313" key="4">
    <source>
        <dbReference type="Proteomes" id="UP000325684"/>
    </source>
</evidence>
<dbReference type="GO" id="GO:0005509">
    <property type="term" value="F:calcium ion binding"/>
    <property type="evidence" value="ECO:0007669"/>
    <property type="project" value="InterPro"/>
</dbReference>
<dbReference type="InterPro" id="IPR017853">
    <property type="entry name" value="GH"/>
</dbReference>
<dbReference type="RefSeq" id="WP_150949299.1">
    <property type="nucleotide sequence ID" value="NZ_VCMV01000071.1"/>
</dbReference>
<keyword evidence="4" id="KW-1185">Reference proteome</keyword>
<comment type="caution">
    <text evidence="3">The sequence shown here is derived from an EMBL/GenBank/DDBJ whole genome shotgun (WGS) entry which is preliminary data.</text>
</comment>
<protein>
    <recommendedName>
        <fullName evidence="5">Calcium-binding protein</fullName>
    </recommendedName>
</protein>
<dbReference type="EMBL" id="VCMV01000071">
    <property type="protein sequence ID" value="KAB0264485.1"/>
    <property type="molecule type" value="Genomic_DNA"/>
</dbReference>
<dbReference type="Pfam" id="PF22612">
    <property type="entry name" value="GH113"/>
    <property type="match status" value="1"/>
</dbReference>
<dbReference type="GO" id="GO:0005576">
    <property type="term" value="C:extracellular region"/>
    <property type="evidence" value="ECO:0007669"/>
    <property type="project" value="UniProtKB-SubCell"/>
</dbReference>
<dbReference type="InterPro" id="IPR055151">
    <property type="entry name" value="GH113"/>
</dbReference>
<dbReference type="CDD" id="cd19608">
    <property type="entry name" value="GH113_mannanase-like"/>
    <property type="match status" value="1"/>
</dbReference>
<dbReference type="InterPro" id="IPR011049">
    <property type="entry name" value="Serralysin-like_metalloprot_C"/>
</dbReference>
<dbReference type="PROSITE" id="PS00330">
    <property type="entry name" value="HEMOLYSIN_CALCIUM"/>
    <property type="match status" value="2"/>
</dbReference>
<sequence>MSIPGQIFEWEGITQPSYWGGQAITDTGHKAMDQIAATGASTLTLVPNFFQADKFSNSVALNLGDPNNPWDNESDTFAQVRQSILDAKARGLNVVLKPHLETNNRVWRAELAPTDPKAWFDSYKAMMVEYAKVGQEAGAAMFCVGTEMDSMIDPTKVCSDGKTYTQKWAEIIEAVRAVYSGKITYAATYGTVKDVGFWDQVDYIGVDAYIPSSTVNDPTVDQIVDAWTKPHFNPWIRDTLHGGKSVVEYYKALSEQYGKKVIFTEVGYKSMDGANKDPGVFGGSGTVDLQEQVDCYTALYKVMENYGGQWLAGSFLWSYYSFENPMEERGVAWTDYTTQWKPANGTVTTHYSSPAHVTGLVWNGTGNVDKLDGGYHNDTLEGAGGNDILWGGAGHDRLNGGAENDVLTGGFGNDVLDGGAGDQDRAIFSGKRADYTVTKNQDGSFTVLDNRTGGDGRDTVSGIEAFQFADGIVPPASVPDSSPGSQDQVLIGTRRADKLVGGVGNDKLYGKLGKDVLTGAAGKDIFVFDTKPNKKTNLDKITDFNVVDDTLWIDNALCKKLGKGTASKPVKLNKKFFSIDKAKDGNDYLIYNKKTGLLFLDIDGSGLGKAVEIAVLKKGLKLTYNDFFVV</sequence>
<dbReference type="Pfam" id="PF00353">
    <property type="entry name" value="HemolysinCabind"/>
    <property type="match status" value="2"/>
</dbReference>
<dbReference type="Gene3D" id="3.20.20.80">
    <property type="entry name" value="Glycosidases"/>
    <property type="match status" value="1"/>
</dbReference>
<dbReference type="PRINTS" id="PR00313">
    <property type="entry name" value="CABNDNGRPT"/>
</dbReference>
<comment type="subcellular location">
    <subcellularLocation>
        <location evidence="1">Secreted</location>
    </subcellularLocation>
</comment>
<name>A0A5N3P425_9HYPH</name>
<dbReference type="InterPro" id="IPR018511">
    <property type="entry name" value="Hemolysin-typ_Ca-bd_CS"/>
</dbReference>
<dbReference type="PANTHER" id="PTHR38340">
    <property type="entry name" value="S-LAYER PROTEIN"/>
    <property type="match status" value="1"/>
</dbReference>
<proteinExistence type="predicted"/>
<dbReference type="SUPFAM" id="SSF51120">
    <property type="entry name" value="beta-Roll"/>
    <property type="match status" value="2"/>
</dbReference>
<dbReference type="OrthoDB" id="9803927at2"/>
<evidence type="ECO:0000256" key="1">
    <source>
        <dbReference type="ARBA" id="ARBA00004613"/>
    </source>
</evidence>
<dbReference type="Gene3D" id="2.150.10.10">
    <property type="entry name" value="Serralysin-like metalloprotease, C-terminal"/>
    <property type="match status" value="2"/>
</dbReference>
<dbReference type="PANTHER" id="PTHR38340:SF1">
    <property type="entry name" value="S-LAYER PROTEIN"/>
    <property type="match status" value="1"/>
</dbReference>